<evidence type="ECO:0000313" key="3">
    <source>
        <dbReference type="Proteomes" id="UP000664414"/>
    </source>
</evidence>
<dbReference type="AlphaFoldDB" id="A0A8J7PMK3"/>
<evidence type="ECO:0000256" key="1">
    <source>
        <dbReference type="SAM" id="MobiDB-lite"/>
    </source>
</evidence>
<feature type="region of interest" description="Disordered" evidence="1">
    <location>
        <begin position="322"/>
        <end position="359"/>
    </location>
</feature>
<feature type="region of interest" description="Disordered" evidence="1">
    <location>
        <begin position="274"/>
        <end position="296"/>
    </location>
</feature>
<feature type="compositionally biased region" description="Low complexity" evidence="1">
    <location>
        <begin position="274"/>
        <end position="290"/>
    </location>
</feature>
<comment type="caution">
    <text evidence="2">The sequence shown here is derived from an EMBL/GenBank/DDBJ whole genome shotgun (WGS) entry which is preliminary data.</text>
</comment>
<dbReference type="EMBL" id="JAFKGL010000020">
    <property type="protein sequence ID" value="MBN9413318.1"/>
    <property type="molecule type" value="Genomic_DNA"/>
</dbReference>
<name>A0A8J7PMK3_9PROT</name>
<protein>
    <submittedName>
        <fullName evidence="2">Uncharacterized protein</fullName>
    </submittedName>
</protein>
<feature type="compositionally biased region" description="Pro residues" evidence="1">
    <location>
        <begin position="336"/>
        <end position="355"/>
    </location>
</feature>
<feature type="compositionally biased region" description="Polar residues" evidence="1">
    <location>
        <begin position="322"/>
        <end position="335"/>
    </location>
</feature>
<dbReference type="Proteomes" id="UP000664414">
    <property type="component" value="Unassembled WGS sequence"/>
</dbReference>
<gene>
    <name evidence="2" type="ORF">J0H12_05295</name>
</gene>
<accession>A0A8J7PMK3</accession>
<feature type="region of interest" description="Disordered" evidence="1">
    <location>
        <begin position="32"/>
        <end position="52"/>
    </location>
</feature>
<evidence type="ECO:0000313" key="2">
    <source>
        <dbReference type="EMBL" id="MBN9413318.1"/>
    </source>
</evidence>
<reference evidence="2" key="1">
    <citation type="submission" date="2021-02" db="EMBL/GenBank/DDBJ databases">
        <title>Thiocyanate and organic carbon inputs drive convergent selection for specific autotrophic Afipia and Thiobacillus strains within complex microbiomes.</title>
        <authorList>
            <person name="Huddy R.J."/>
            <person name="Sachdeva R."/>
            <person name="Kadzinga F."/>
            <person name="Kantor R.S."/>
            <person name="Harrison S.T.L."/>
            <person name="Banfield J.F."/>
        </authorList>
    </citation>
    <scope>NUCLEOTIDE SEQUENCE</scope>
    <source>
        <strain evidence="2">SCN18_10_11_15_R4_P_38_20</strain>
    </source>
</reference>
<proteinExistence type="predicted"/>
<organism evidence="2 3">
    <name type="scientific">Candidatus Paracaedimonas acanthamoebae</name>
    <dbReference type="NCBI Taxonomy" id="244581"/>
    <lineage>
        <taxon>Bacteria</taxon>
        <taxon>Pseudomonadati</taxon>
        <taxon>Pseudomonadota</taxon>
        <taxon>Alphaproteobacteria</taxon>
        <taxon>Holosporales</taxon>
        <taxon>Caedimonadaceae</taxon>
        <taxon>Candidatus Paracaedimonas</taxon>
    </lineage>
</organism>
<sequence>MEYKSMYQKIRESLITILMGKNSSFEKRQQKLFTTSQSRPIESAEEDKRQEKNNRCIYENPISQKMHLKDKKYFLNIRSVKFPFLILKGPLMMKQYLLLTTAFLSLASLSYASDDQEENIKISSSSSQRQTDAQAEIDAIIKKYAPVNEYCTAFNGLHDQNKVTVGHYSYSFWVPGLSSQEDQEIREGFKKSLPSSKSVVTNFMRDLKVLASVEDIERGTVLITYEYTSSGVDKLTSWLKGAPQLDKYSFVVEADLEQSDRTRLRELRSLISSPRSSNFSSLNASSSSVSPDTGYNSEEEVQKLKIVIAKLTEENAQLNQSVTNATSGATPSSSFAPPPPPPPMLGDMPPPPPPLGLGSVKKTASKSKVVVLSQEYQPLYDSLKTESKEKISSWKQNRIEFYLKVLTEKGEKEATTFSELDDNQAQKVLIMPKYPLQLAYLSLSPEERKTKDDEDAAKAQKLAESSAKQGGMFAELLARKKTPIAPLEIEEGKREEAKTVDASIPSFAQVLKLEISDKEQLAFENAQKLWSGVSPTRKVQLLARFPNDIILKGILLKTISGEIVTLDSHKEKQYTAPTILKAGLSLLGQQKETSQEQHFTAEGIRDLAVYALLTAKAIGINAAQIKPVIEALRAQTF</sequence>